<organism evidence="1 2">
    <name type="scientific">Rhizobium leguminosarum</name>
    <dbReference type="NCBI Taxonomy" id="384"/>
    <lineage>
        <taxon>Bacteria</taxon>
        <taxon>Pseudomonadati</taxon>
        <taxon>Pseudomonadota</taxon>
        <taxon>Alphaproteobacteria</taxon>
        <taxon>Hyphomicrobiales</taxon>
        <taxon>Rhizobiaceae</taxon>
        <taxon>Rhizobium/Agrobacterium group</taxon>
        <taxon>Rhizobium</taxon>
    </lineage>
</organism>
<dbReference type="Proteomes" id="UP000471409">
    <property type="component" value="Unassembled WGS sequence"/>
</dbReference>
<dbReference type="PANTHER" id="PTHR30349">
    <property type="entry name" value="PHAGE INTEGRASE-RELATED"/>
    <property type="match status" value="1"/>
</dbReference>
<gene>
    <name evidence="1" type="ORF">GUK36_35400</name>
</gene>
<proteinExistence type="predicted"/>
<evidence type="ECO:0000313" key="2">
    <source>
        <dbReference type="Proteomes" id="UP000471409"/>
    </source>
</evidence>
<dbReference type="EMBL" id="WXXP01000034">
    <property type="protein sequence ID" value="NEK54646.1"/>
    <property type="molecule type" value="Genomic_DNA"/>
</dbReference>
<dbReference type="InterPro" id="IPR044068">
    <property type="entry name" value="CB"/>
</dbReference>
<accession>A0A6P0DTL4</accession>
<dbReference type="GO" id="GO:0003677">
    <property type="term" value="F:DNA binding"/>
    <property type="evidence" value="ECO:0007669"/>
    <property type="project" value="UniProtKB-UniRule"/>
</dbReference>
<name>A0A6P0DTL4_RHILE</name>
<dbReference type="InterPro" id="IPR050090">
    <property type="entry name" value="Tyrosine_recombinase_XerCD"/>
</dbReference>
<dbReference type="InterPro" id="IPR002104">
    <property type="entry name" value="Integrase_catalytic"/>
</dbReference>
<dbReference type="Gene3D" id="1.10.443.10">
    <property type="entry name" value="Intergrase catalytic core"/>
    <property type="match status" value="1"/>
</dbReference>
<evidence type="ECO:0000313" key="1">
    <source>
        <dbReference type="EMBL" id="NEK54646.1"/>
    </source>
</evidence>
<dbReference type="Gene3D" id="1.10.150.130">
    <property type="match status" value="1"/>
</dbReference>
<dbReference type="AlphaFoldDB" id="A0A6P0DTL4"/>
<dbReference type="PROSITE" id="PS51898">
    <property type="entry name" value="TYR_RECOMBINASE"/>
    <property type="match status" value="1"/>
</dbReference>
<dbReference type="SUPFAM" id="SSF56349">
    <property type="entry name" value="DNA breaking-rejoining enzymes"/>
    <property type="match status" value="1"/>
</dbReference>
<sequence length="356" mass="39595">MAERGASVSDIDLAVFEQHLRTCRCQRAKGGRRNHHTIYGARLFRRHLEEIGVCKPTVAAMRPAEPQLVVGFKAWLSKHRGASDATIRLYARDAVSIMATLETDPTRWSPTDIRCYFMKRASTCGRGTIEKMTTSLRAYLRYLAVQGHCRAGLDNAVPAYAHWQLAEMPRYLSGEQVSRLVAACDGDAVSRRRDRAIVLLLVRLGLRAGDVAELRFIDIEWQAGSLRVMGKSRYEVRLPLPQDVGDAIAAYLECRPSCCRSDRVFLSTIAPSGPFRNGDGVSSVVRRIMKRAGVVTPVKDAHALRHTAATEMLRHGVPLDKIGLVLRHSGIDTTARYAKADVTLLKQVAQPWPEVL</sequence>
<comment type="caution">
    <text evidence="1">The sequence shown here is derived from an EMBL/GenBank/DDBJ whole genome shotgun (WGS) entry which is preliminary data.</text>
</comment>
<dbReference type="GO" id="GO:0015074">
    <property type="term" value="P:DNA integration"/>
    <property type="evidence" value="ECO:0007669"/>
    <property type="project" value="InterPro"/>
</dbReference>
<dbReference type="Pfam" id="PF00589">
    <property type="entry name" value="Phage_integrase"/>
    <property type="match status" value="1"/>
</dbReference>
<dbReference type="PANTHER" id="PTHR30349:SF90">
    <property type="entry name" value="TYROSINE RECOMBINASE XERD"/>
    <property type="match status" value="1"/>
</dbReference>
<reference evidence="1 2" key="1">
    <citation type="submission" date="2020-01" db="EMBL/GenBank/DDBJ databases">
        <title>Rhizobium genotypes associated with high levels of biological nitrogen fixation by grain legumes in a temperate-maritime cropping system.</title>
        <authorList>
            <person name="Maluk M."/>
            <person name="Francesc Ferrando Molina F."/>
            <person name="Lopez Del Egido L."/>
            <person name="Lafos M."/>
            <person name="Langarica-Fuentes A."/>
            <person name="Gebre Yohannes G."/>
            <person name="Young M.W."/>
            <person name="Martin P."/>
            <person name="Gantlett R."/>
            <person name="Kenicer G."/>
            <person name="Hawes C."/>
            <person name="Begg G.S."/>
            <person name="Quilliam R.S."/>
            <person name="Squire G.R."/>
            <person name="Poole P.S."/>
            <person name="Young P.W."/>
            <person name="Iannetta P.M."/>
            <person name="James E.K."/>
        </authorList>
    </citation>
    <scope>NUCLEOTIDE SEQUENCE [LARGE SCALE GENOMIC DNA]</scope>
    <source>
        <strain evidence="1 2">JHI944</strain>
    </source>
</reference>
<protein>
    <submittedName>
        <fullName evidence="1">Tyrosine-type recombinase/integrase</fullName>
    </submittedName>
</protein>
<dbReference type="InterPro" id="IPR013762">
    <property type="entry name" value="Integrase-like_cat_sf"/>
</dbReference>
<dbReference type="PROSITE" id="PS51900">
    <property type="entry name" value="CB"/>
    <property type="match status" value="1"/>
</dbReference>
<dbReference type="GO" id="GO:0006310">
    <property type="term" value="P:DNA recombination"/>
    <property type="evidence" value="ECO:0007669"/>
    <property type="project" value="InterPro"/>
</dbReference>
<dbReference type="InterPro" id="IPR010998">
    <property type="entry name" value="Integrase_recombinase_N"/>
</dbReference>
<dbReference type="InterPro" id="IPR011010">
    <property type="entry name" value="DNA_brk_join_enz"/>
</dbReference>